<dbReference type="PANTHER" id="PTHR24166">
    <property type="entry name" value="ROLLING PEBBLES, ISOFORM B"/>
    <property type="match status" value="1"/>
</dbReference>
<feature type="repeat" description="ANK" evidence="3">
    <location>
        <begin position="237"/>
        <end position="274"/>
    </location>
</feature>
<dbReference type="SMART" id="SM00248">
    <property type="entry name" value="ANK"/>
    <property type="match status" value="4"/>
</dbReference>
<evidence type="ECO:0008006" key="7">
    <source>
        <dbReference type="Google" id="ProtNLM"/>
    </source>
</evidence>
<dbReference type="Gene3D" id="1.25.40.20">
    <property type="entry name" value="Ankyrin repeat-containing domain"/>
    <property type="match status" value="1"/>
</dbReference>
<dbReference type="SUPFAM" id="SSF48403">
    <property type="entry name" value="Ankyrin repeat"/>
    <property type="match status" value="1"/>
</dbReference>
<evidence type="ECO:0000256" key="4">
    <source>
        <dbReference type="SAM" id="MobiDB-lite"/>
    </source>
</evidence>
<organism evidence="5 6">
    <name type="scientific">Streptomyces lunalinharesii</name>
    <dbReference type="NCBI Taxonomy" id="333384"/>
    <lineage>
        <taxon>Bacteria</taxon>
        <taxon>Bacillati</taxon>
        <taxon>Actinomycetota</taxon>
        <taxon>Actinomycetes</taxon>
        <taxon>Kitasatosporales</taxon>
        <taxon>Streptomycetaceae</taxon>
        <taxon>Streptomyces</taxon>
    </lineage>
</organism>
<sequence>MTRAEDGEEVAERGRRAGRVPRGLPNAPHRAAAPCPISFPAPPPTSTANGTPRPVRRRPHLSAARIRAGLRAGIGIAVRTKTATTLSVLRTRTPWSPRSTTMHALDRALLEAARHGDTDAVRAALDGGAAVDTRDAHRRTPLLLAALGDHVTAAEVLVAAGADPNAQDDRDDSPWLVTGVTGSVAMMRALLPAGPDLTVTNRFGGTSLIPAAERGHVGYVRAVLRETDIDVDHVNRLGWTALLEAVILGDGGSAQQEIVELLITAGATLDLPDEDGVSALRHAVRHGYTEIADLLKAIR</sequence>
<dbReference type="PROSITE" id="PS50088">
    <property type="entry name" value="ANK_REPEAT"/>
    <property type="match status" value="2"/>
</dbReference>
<evidence type="ECO:0000313" key="5">
    <source>
        <dbReference type="EMBL" id="GAA2671709.1"/>
    </source>
</evidence>
<dbReference type="Proteomes" id="UP001500994">
    <property type="component" value="Unassembled WGS sequence"/>
</dbReference>
<accession>A0ABP6ELV9</accession>
<dbReference type="PROSITE" id="PS50297">
    <property type="entry name" value="ANK_REP_REGION"/>
    <property type="match status" value="1"/>
</dbReference>
<dbReference type="Pfam" id="PF12796">
    <property type="entry name" value="Ank_2"/>
    <property type="match status" value="2"/>
</dbReference>
<proteinExistence type="predicted"/>
<evidence type="ECO:0000256" key="3">
    <source>
        <dbReference type="PROSITE-ProRule" id="PRU00023"/>
    </source>
</evidence>
<keyword evidence="6" id="KW-1185">Reference proteome</keyword>
<evidence type="ECO:0000256" key="2">
    <source>
        <dbReference type="ARBA" id="ARBA00023043"/>
    </source>
</evidence>
<dbReference type="InterPro" id="IPR036770">
    <property type="entry name" value="Ankyrin_rpt-contain_sf"/>
</dbReference>
<dbReference type="InterPro" id="IPR050889">
    <property type="entry name" value="Dendritic_Spine_Reg/Scaffold"/>
</dbReference>
<feature type="repeat" description="ANK" evidence="3">
    <location>
        <begin position="137"/>
        <end position="169"/>
    </location>
</feature>
<name>A0ABP6ELV9_9ACTN</name>
<keyword evidence="1" id="KW-0677">Repeat</keyword>
<dbReference type="PANTHER" id="PTHR24166:SF48">
    <property type="entry name" value="PROTEIN VAPYRIN"/>
    <property type="match status" value="1"/>
</dbReference>
<evidence type="ECO:0000256" key="1">
    <source>
        <dbReference type="ARBA" id="ARBA00022737"/>
    </source>
</evidence>
<feature type="region of interest" description="Disordered" evidence="4">
    <location>
        <begin position="1"/>
        <end position="57"/>
    </location>
</feature>
<comment type="caution">
    <text evidence="5">The sequence shown here is derived from an EMBL/GenBank/DDBJ whole genome shotgun (WGS) entry which is preliminary data.</text>
</comment>
<protein>
    <recommendedName>
        <fullName evidence="7">Ankyrin repeat domain-containing protein</fullName>
    </recommendedName>
</protein>
<dbReference type="EMBL" id="BAAARK010000016">
    <property type="protein sequence ID" value="GAA2671709.1"/>
    <property type="molecule type" value="Genomic_DNA"/>
</dbReference>
<gene>
    <name evidence="5" type="ORF">GCM10009864_47560</name>
</gene>
<dbReference type="InterPro" id="IPR002110">
    <property type="entry name" value="Ankyrin_rpt"/>
</dbReference>
<reference evidence="6" key="1">
    <citation type="journal article" date="2019" name="Int. J. Syst. Evol. Microbiol.">
        <title>The Global Catalogue of Microorganisms (GCM) 10K type strain sequencing project: providing services to taxonomists for standard genome sequencing and annotation.</title>
        <authorList>
            <consortium name="The Broad Institute Genomics Platform"/>
            <consortium name="The Broad Institute Genome Sequencing Center for Infectious Disease"/>
            <person name="Wu L."/>
            <person name="Ma J."/>
        </authorList>
    </citation>
    <scope>NUCLEOTIDE SEQUENCE [LARGE SCALE GENOMIC DNA]</scope>
    <source>
        <strain evidence="6">JCM 16374</strain>
    </source>
</reference>
<keyword evidence="2 3" id="KW-0040">ANK repeat</keyword>
<evidence type="ECO:0000313" key="6">
    <source>
        <dbReference type="Proteomes" id="UP001500994"/>
    </source>
</evidence>